<evidence type="ECO:0000313" key="6">
    <source>
        <dbReference type="EMBL" id="KAA9134005.1"/>
    </source>
</evidence>
<evidence type="ECO:0000259" key="5">
    <source>
        <dbReference type="PROSITE" id="PS50931"/>
    </source>
</evidence>
<dbReference type="GO" id="GO:0003700">
    <property type="term" value="F:DNA-binding transcription factor activity"/>
    <property type="evidence" value="ECO:0007669"/>
    <property type="project" value="InterPro"/>
</dbReference>
<dbReference type="AlphaFoldDB" id="A0A5N0TG03"/>
<dbReference type="SUPFAM" id="SSF46785">
    <property type="entry name" value="Winged helix' DNA-binding domain"/>
    <property type="match status" value="1"/>
</dbReference>
<dbReference type="FunFam" id="1.10.10.10:FF:000001">
    <property type="entry name" value="LysR family transcriptional regulator"/>
    <property type="match status" value="1"/>
</dbReference>
<dbReference type="PANTHER" id="PTHR30126">
    <property type="entry name" value="HTH-TYPE TRANSCRIPTIONAL REGULATOR"/>
    <property type="match status" value="1"/>
</dbReference>
<dbReference type="InterPro" id="IPR005119">
    <property type="entry name" value="LysR_subst-bd"/>
</dbReference>
<accession>A0A5N0TG03</accession>
<feature type="domain" description="HTH lysR-type" evidence="5">
    <location>
        <begin position="1"/>
        <end position="59"/>
    </location>
</feature>
<evidence type="ECO:0000256" key="1">
    <source>
        <dbReference type="ARBA" id="ARBA00009437"/>
    </source>
</evidence>
<protein>
    <submittedName>
        <fullName evidence="6">LysR family transcriptional regulator</fullName>
    </submittedName>
</protein>
<comment type="similarity">
    <text evidence="1">Belongs to the LysR transcriptional regulatory family.</text>
</comment>
<dbReference type="Pfam" id="PF03466">
    <property type="entry name" value="LysR_substrate"/>
    <property type="match status" value="1"/>
</dbReference>
<dbReference type="Pfam" id="PF00126">
    <property type="entry name" value="HTH_1"/>
    <property type="match status" value="1"/>
</dbReference>
<organism evidence="6 7">
    <name type="scientific">Marinihelvus fidelis</name>
    <dbReference type="NCBI Taxonomy" id="2613842"/>
    <lineage>
        <taxon>Bacteria</taxon>
        <taxon>Pseudomonadati</taxon>
        <taxon>Pseudomonadota</taxon>
        <taxon>Gammaproteobacteria</taxon>
        <taxon>Chromatiales</taxon>
        <taxon>Wenzhouxiangellaceae</taxon>
        <taxon>Marinihelvus</taxon>
    </lineage>
</organism>
<dbReference type="PANTHER" id="PTHR30126:SF6">
    <property type="entry name" value="HTH-TYPE TRANSCRIPTIONAL REGULATOR CYSB-RELATED"/>
    <property type="match status" value="1"/>
</dbReference>
<dbReference type="PROSITE" id="PS50931">
    <property type="entry name" value="HTH_LYSR"/>
    <property type="match status" value="1"/>
</dbReference>
<reference evidence="6 7" key="1">
    <citation type="submission" date="2019-09" db="EMBL/GenBank/DDBJ databases">
        <title>Wenzhouxiangella sp. Genome sequencing and assembly.</title>
        <authorList>
            <person name="Zhang R."/>
        </authorList>
    </citation>
    <scope>NUCLEOTIDE SEQUENCE [LARGE SCALE GENOMIC DNA]</scope>
    <source>
        <strain evidence="6 7">W260</strain>
    </source>
</reference>
<evidence type="ECO:0000313" key="7">
    <source>
        <dbReference type="Proteomes" id="UP000325372"/>
    </source>
</evidence>
<keyword evidence="4" id="KW-0804">Transcription</keyword>
<keyword evidence="3" id="KW-0238">DNA-binding</keyword>
<dbReference type="CDD" id="cd08413">
    <property type="entry name" value="PBP2_CysB_like"/>
    <property type="match status" value="1"/>
</dbReference>
<dbReference type="Proteomes" id="UP000325372">
    <property type="component" value="Unassembled WGS sequence"/>
</dbReference>
<evidence type="ECO:0000256" key="4">
    <source>
        <dbReference type="ARBA" id="ARBA00023163"/>
    </source>
</evidence>
<name>A0A5N0TG03_9GAMM</name>
<dbReference type="GO" id="GO:0019344">
    <property type="term" value="P:cysteine biosynthetic process"/>
    <property type="evidence" value="ECO:0007669"/>
    <property type="project" value="TreeGrafter"/>
</dbReference>
<proteinExistence type="inferred from homology"/>
<dbReference type="SUPFAM" id="SSF53850">
    <property type="entry name" value="Periplasmic binding protein-like II"/>
    <property type="match status" value="1"/>
</dbReference>
<dbReference type="RefSeq" id="WP_150862356.1">
    <property type="nucleotide sequence ID" value="NZ_VYXP01000001.1"/>
</dbReference>
<comment type="caution">
    <text evidence="6">The sequence shown here is derived from an EMBL/GenBank/DDBJ whole genome shotgun (WGS) entry which is preliminary data.</text>
</comment>
<dbReference type="InterPro" id="IPR037423">
    <property type="entry name" value="CysB_PBP2"/>
</dbReference>
<dbReference type="PRINTS" id="PR00039">
    <property type="entry name" value="HTHLYSR"/>
</dbReference>
<keyword evidence="7" id="KW-1185">Reference proteome</keyword>
<dbReference type="InterPro" id="IPR000847">
    <property type="entry name" value="LysR_HTH_N"/>
</dbReference>
<gene>
    <name evidence="6" type="ORF">F3N42_00175</name>
</gene>
<dbReference type="InterPro" id="IPR036388">
    <property type="entry name" value="WH-like_DNA-bd_sf"/>
</dbReference>
<dbReference type="Gene3D" id="1.10.10.10">
    <property type="entry name" value="Winged helix-like DNA-binding domain superfamily/Winged helix DNA-binding domain"/>
    <property type="match status" value="1"/>
</dbReference>
<dbReference type="GO" id="GO:0000976">
    <property type="term" value="F:transcription cis-regulatory region binding"/>
    <property type="evidence" value="ECO:0007669"/>
    <property type="project" value="TreeGrafter"/>
</dbReference>
<keyword evidence="2" id="KW-0805">Transcription regulation</keyword>
<sequence>MKLQQLRYLVAVVDNGLNITAASEALFTSQPGVSKQIRLLEDELSLQIFARKGKSLEGLTDAGQKVVERARRILAEADNIKALSSELAGEQQGELVIATTPTQARYVLPDMLETFQRRNRGISLRLHQGTSEQIADQVMSREADFAIASGRSELFDDLVTLPIYSWERIVLVPADHPLAGVEKPTLADIARHPIISYTYSFNEESSLGRAFSRAGVEPNVVFTAQDPDIIKTYVRKGMGIGILACMAYDPATDGDLVAIAAGELFPSPATWVGFRKDRFLAEYMYEFLEMVVPGANRERIDRAVAGEAEDGNIVPFPRLKPVHKHPTFGDQLNNCCGDFKL</sequence>
<dbReference type="InterPro" id="IPR036390">
    <property type="entry name" value="WH_DNA-bd_sf"/>
</dbReference>
<dbReference type="Gene3D" id="3.40.190.10">
    <property type="entry name" value="Periplasmic binding protein-like II"/>
    <property type="match status" value="2"/>
</dbReference>
<evidence type="ECO:0000256" key="3">
    <source>
        <dbReference type="ARBA" id="ARBA00023125"/>
    </source>
</evidence>
<dbReference type="EMBL" id="VYXP01000001">
    <property type="protein sequence ID" value="KAA9134005.1"/>
    <property type="molecule type" value="Genomic_DNA"/>
</dbReference>
<evidence type="ECO:0000256" key="2">
    <source>
        <dbReference type="ARBA" id="ARBA00023015"/>
    </source>
</evidence>